<sequence length="381" mass="41335">MRVPTAPQKLRSHLNLASGRGPKRLLVRAALPITRLGASDVTVPQLCYGTMLFGESTSAAEAHVLLHTASELGINFFDSAEMYPVPQMESTQGQSEVILGQWLKTQRREDFVVATKVSGPGNMPWLRGGPEALNASAITEALDGSLVRLGCDYIDLYQLHWPDRYVPMFGETEFDVERVYASAPLEEQLEALGRAVEAGKVCQVGLSNETPWGLMECCRLAKASEAIPHIATLQNAYSLLCRSFETGLAECCLMENTSLLAYSPLAMGLLTGKYLNGGPREARLNKYRGRYAEAESRYGNKANTVPAIRRYIGLAEEAGMSPTALAIRFVLSNPLVASAVVGATSTSQLEEVAAAATLGPLSDDLMEAIRNIHMQYPNPNP</sequence>
<protein>
    <submittedName>
        <fullName evidence="3">G10629 protein</fullName>
    </submittedName>
</protein>
<dbReference type="PANTHER" id="PTHR43364:SF4">
    <property type="entry name" value="NAD(P)-LINKED OXIDOREDUCTASE SUPERFAMILY PROTEIN"/>
    <property type="match status" value="1"/>
</dbReference>
<dbReference type="Gene3D" id="3.20.20.100">
    <property type="entry name" value="NADP-dependent oxidoreductase domain"/>
    <property type="match status" value="1"/>
</dbReference>
<evidence type="ECO:0000259" key="2">
    <source>
        <dbReference type="Pfam" id="PF00248"/>
    </source>
</evidence>
<dbReference type="InterPro" id="IPR050523">
    <property type="entry name" value="AKR_Detox_Biosynth"/>
</dbReference>
<comment type="caution">
    <text evidence="3">The sequence shown here is derived from an EMBL/GenBank/DDBJ whole genome shotgun (WGS) entry which is preliminary data.</text>
</comment>
<reference evidence="3 4" key="1">
    <citation type="submission" date="2024-06" db="EMBL/GenBank/DDBJ databases">
        <authorList>
            <person name="Kraege A."/>
            <person name="Thomma B."/>
        </authorList>
    </citation>
    <scope>NUCLEOTIDE SEQUENCE [LARGE SCALE GENOMIC DNA]</scope>
</reference>
<dbReference type="InterPro" id="IPR036812">
    <property type="entry name" value="NAD(P)_OxRdtase_dom_sf"/>
</dbReference>
<evidence type="ECO:0000313" key="4">
    <source>
        <dbReference type="Proteomes" id="UP001497392"/>
    </source>
</evidence>
<dbReference type="Pfam" id="PF00248">
    <property type="entry name" value="Aldo_ket_red"/>
    <property type="match status" value="1"/>
</dbReference>
<keyword evidence="1" id="KW-0560">Oxidoreductase</keyword>
<dbReference type="Proteomes" id="UP001497392">
    <property type="component" value="Unassembled WGS sequence"/>
</dbReference>
<dbReference type="SUPFAM" id="SSF51430">
    <property type="entry name" value="NAD(P)-linked oxidoreductase"/>
    <property type="match status" value="1"/>
</dbReference>
<evidence type="ECO:0000256" key="1">
    <source>
        <dbReference type="ARBA" id="ARBA00023002"/>
    </source>
</evidence>
<accession>A0ABP1G8K5</accession>
<keyword evidence="4" id="KW-1185">Reference proteome</keyword>
<evidence type="ECO:0000313" key="3">
    <source>
        <dbReference type="EMBL" id="CAL5227625.1"/>
    </source>
</evidence>
<gene>
    <name evidence="3" type="primary">g10629</name>
    <name evidence="3" type="ORF">VP750_LOCUS9531</name>
</gene>
<dbReference type="PRINTS" id="PR00069">
    <property type="entry name" value="ALDKETRDTASE"/>
</dbReference>
<proteinExistence type="predicted"/>
<dbReference type="PANTHER" id="PTHR43364">
    <property type="entry name" value="NADH-SPECIFIC METHYLGLYOXAL REDUCTASE-RELATED"/>
    <property type="match status" value="1"/>
</dbReference>
<dbReference type="InterPro" id="IPR020471">
    <property type="entry name" value="AKR"/>
</dbReference>
<dbReference type="EMBL" id="CAXHTA020000017">
    <property type="protein sequence ID" value="CAL5227625.1"/>
    <property type="molecule type" value="Genomic_DNA"/>
</dbReference>
<dbReference type="InterPro" id="IPR023210">
    <property type="entry name" value="NADP_OxRdtase_dom"/>
</dbReference>
<name>A0ABP1G8K5_9CHLO</name>
<feature type="domain" description="NADP-dependent oxidoreductase" evidence="2">
    <location>
        <begin position="46"/>
        <end position="372"/>
    </location>
</feature>
<dbReference type="CDD" id="cd19094">
    <property type="entry name" value="AKR_Tas-like"/>
    <property type="match status" value="1"/>
</dbReference>
<organism evidence="3 4">
    <name type="scientific">Coccomyxa viridis</name>
    <dbReference type="NCBI Taxonomy" id="1274662"/>
    <lineage>
        <taxon>Eukaryota</taxon>
        <taxon>Viridiplantae</taxon>
        <taxon>Chlorophyta</taxon>
        <taxon>core chlorophytes</taxon>
        <taxon>Trebouxiophyceae</taxon>
        <taxon>Trebouxiophyceae incertae sedis</taxon>
        <taxon>Coccomyxaceae</taxon>
        <taxon>Coccomyxa</taxon>
    </lineage>
</organism>